<evidence type="ECO:0000313" key="11">
    <source>
        <dbReference type="EMBL" id="WMW65050.1"/>
    </source>
</evidence>
<keyword evidence="5" id="KW-0997">Cell inner membrane</keyword>
<dbReference type="PANTHER" id="PTHR30413">
    <property type="entry name" value="INNER MEMBRANE TRANSPORT PERMEASE"/>
    <property type="match status" value="1"/>
</dbReference>
<evidence type="ECO:0000256" key="1">
    <source>
        <dbReference type="ARBA" id="ARBA00004429"/>
    </source>
</evidence>
<feature type="transmembrane region" description="Helical" evidence="9">
    <location>
        <begin position="57"/>
        <end position="80"/>
    </location>
</feature>
<name>A0ABY9QZV1_9BACT</name>
<evidence type="ECO:0000256" key="3">
    <source>
        <dbReference type="ARBA" id="ARBA00022448"/>
    </source>
</evidence>
<dbReference type="PROSITE" id="PS51012">
    <property type="entry name" value="ABC_TM2"/>
    <property type="match status" value="1"/>
</dbReference>
<dbReference type="PANTHER" id="PTHR30413:SF8">
    <property type="entry name" value="TRANSPORT PERMEASE PROTEIN"/>
    <property type="match status" value="1"/>
</dbReference>
<evidence type="ECO:0000256" key="2">
    <source>
        <dbReference type="ARBA" id="ARBA00007783"/>
    </source>
</evidence>
<proteinExistence type="inferred from homology"/>
<evidence type="ECO:0000259" key="10">
    <source>
        <dbReference type="PROSITE" id="PS51012"/>
    </source>
</evidence>
<feature type="transmembrane region" description="Helical" evidence="9">
    <location>
        <begin position="202"/>
        <end position="221"/>
    </location>
</feature>
<evidence type="ECO:0000256" key="4">
    <source>
        <dbReference type="ARBA" id="ARBA00022475"/>
    </source>
</evidence>
<protein>
    <recommendedName>
        <fullName evidence="9">Transport permease protein</fullName>
    </recommendedName>
</protein>
<accession>A0ABY9QZV1</accession>
<dbReference type="Pfam" id="PF01061">
    <property type="entry name" value="ABC2_membrane"/>
    <property type="match status" value="1"/>
</dbReference>
<feature type="transmembrane region" description="Helical" evidence="9">
    <location>
        <begin position="259"/>
        <end position="280"/>
    </location>
</feature>
<gene>
    <name evidence="11" type="ORF">KPS_003144</name>
</gene>
<reference evidence="11" key="1">
    <citation type="submission" date="2023-09" db="EMBL/GenBank/DDBJ databases">
        <authorList>
            <consortium name="CW5 consortium"/>
            <person name="Lu C.-W."/>
        </authorList>
    </citation>
    <scope>NUCLEOTIDE SEQUENCE</scope>
    <source>
        <strain evidence="11">KPS</strain>
    </source>
</reference>
<feature type="transmembrane region" description="Helical" evidence="9">
    <location>
        <begin position="132"/>
        <end position="160"/>
    </location>
</feature>
<dbReference type="InterPro" id="IPR013525">
    <property type="entry name" value="ABC2_TM"/>
</dbReference>
<keyword evidence="3 9" id="KW-0813">Transport</keyword>
<dbReference type="EMBL" id="CP133659">
    <property type="protein sequence ID" value="WMW65050.1"/>
    <property type="molecule type" value="Genomic_DNA"/>
</dbReference>
<evidence type="ECO:0000313" key="12">
    <source>
        <dbReference type="Proteomes" id="UP001180616"/>
    </source>
</evidence>
<keyword evidence="6 9" id="KW-0812">Transmembrane</keyword>
<evidence type="ECO:0000256" key="8">
    <source>
        <dbReference type="ARBA" id="ARBA00023136"/>
    </source>
</evidence>
<evidence type="ECO:0000256" key="6">
    <source>
        <dbReference type="ARBA" id="ARBA00022692"/>
    </source>
</evidence>
<organism evidence="11 12">
    <name type="scientific">Nitratidesulfovibrio liaohensis</name>
    <dbReference type="NCBI Taxonomy" id="2604158"/>
    <lineage>
        <taxon>Bacteria</taxon>
        <taxon>Pseudomonadati</taxon>
        <taxon>Thermodesulfobacteriota</taxon>
        <taxon>Desulfovibrionia</taxon>
        <taxon>Desulfovibrionales</taxon>
        <taxon>Desulfovibrionaceae</taxon>
        <taxon>Nitratidesulfovibrio</taxon>
    </lineage>
</organism>
<evidence type="ECO:0000256" key="5">
    <source>
        <dbReference type="ARBA" id="ARBA00022519"/>
    </source>
</evidence>
<keyword evidence="4 9" id="KW-1003">Cell membrane</keyword>
<keyword evidence="8 9" id="KW-0472">Membrane</keyword>
<dbReference type="Proteomes" id="UP001180616">
    <property type="component" value="Chromosome"/>
</dbReference>
<dbReference type="InterPro" id="IPR047817">
    <property type="entry name" value="ABC2_TM_bact-type"/>
</dbReference>
<dbReference type="RefSeq" id="WP_309541093.1">
    <property type="nucleotide sequence ID" value="NZ_CP133659.1"/>
</dbReference>
<evidence type="ECO:0000256" key="9">
    <source>
        <dbReference type="RuleBase" id="RU361157"/>
    </source>
</evidence>
<comment type="similarity">
    <text evidence="2 9">Belongs to the ABC-2 integral membrane protein family.</text>
</comment>
<feature type="transmembrane region" description="Helical" evidence="9">
    <location>
        <begin position="92"/>
        <end position="111"/>
    </location>
</feature>
<keyword evidence="7 9" id="KW-1133">Transmembrane helix</keyword>
<feature type="domain" description="ABC transmembrane type-2" evidence="10">
    <location>
        <begin position="58"/>
        <end position="280"/>
    </location>
</feature>
<feature type="transmembrane region" description="Helical" evidence="9">
    <location>
        <begin position="166"/>
        <end position="195"/>
    </location>
</feature>
<evidence type="ECO:0000256" key="7">
    <source>
        <dbReference type="ARBA" id="ARBA00022989"/>
    </source>
</evidence>
<keyword evidence="12" id="KW-1185">Reference proteome</keyword>
<comment type="subcellular location">
    <subcellularLocation>
        <location evidence="1">Cell inner membrane</location>
        <topology evidence="1">Multi-pass membrane protein</topology>
    </subcellularLocation>
    <subcellularLocation>
        <location evidence="9">Cell membrane</location>
        <topology evidence="9">Multi-pass membrane protein</topology>
    </subcellularLocation>
</comment>
<sequence length="288" mass="31771">MQYLDEDGVSVTVYTVNERQGGLVWALKQARNDLGTARHAIISLFVRDFRIQFRQKLLGYLWALLTPLMGILSFIFLYFAGILKPGVEGIPYPVYLLVGTSLWGCLIGTISTVSGGLQAQTDLIMRTNIPKLALAVSSLANIAYNLLVGMGTMGLVFFIYDFTPSLWFLAYPLLALPLMVLGTSVGLVLSVVGAIAKDMTQLVVQVLGIAMYATPIIYVTAQVENPLLRKIITFNPLTYMIDVPRAMVCLGQSEHIQTYAWISMGTLALSLLALRVFYLIHDLVAERL</sequence>